<dbReference type="HAMAP" id="MF_01274">
    <property type="entry name" value="Pantothen_kinase_3"/>
    <property type="match status" value="1"/>
</dbReference>
<feature type="binding site" evidence="16">
    <location>
        <position position="139"/>
    </location>
    <ligand>
        <name>ATP</name>
        <dbReference type="ChEBI" id="CHEBI:30616"/>
    </ligand>
</feature>
<dbReference type="UniPathway" id="UPA00241">
    <property type="reaction ID" value="UER00352"/>
</dbReference>
<evidence type="ECO:0000256" key="7">
    <source>
        <dbReference type="ARBA" id="ARBA00022490"/>
    </source>
</evidence>
<dbReference type="CDD" id="cd24015">
    <property type="entry name" value="ASKHA_NBD_PanK-III"/>
    <property type="match status" value="1"/>
</dbReference>
<dbReference type="GO" id="GO:0005524">
    <property type="term" value="F:ATP binding"/>
    <property type="evidence" value="ECO:0007669"/>
    <property type="project" value="UniProtKB-UniRule"/>
</dbReference>
<feature type="active site" description="Proton acceptor" evidence="16">
    <location>
        <position position="116"/>
    </location>
</feature>
<keyword evidence="7 16" id="KW-0963">Cytoplasm</keyword>
<dbReference type="GO" id="GO:0015937">
    <property type="term" value="P:coenzyme A biosynthetic process"/>
    <property type="evidence" value="ECO:0007669"/>
    <property type="project" value="UniProtKB-UniRule"/>
</dbReference>
<comment type="subcellular location">
    <subcellularLocation>
        <location evidence="3 16">Cytoplasm</location>
    </subcellularLocation>
</comment>
<gene>
    <name evidence="16" type="primary">coaX</name>
    <name evidence="17" type="ORF">AVDCRST_MAG33-2982</name>
</gene>
<dbReference type="PANTHER" id="PTHR34265">
    <property type="entry name" value="TYPE III PANTOTHENATE KINASE"/>
    <property type="match status" value="1"/>
</dbReference>
<name>A0A6J4VD12_9BACT</name>
<keyword evidence="16" id="KW-0479">Metal-binding</keyword>
<dbReference type="Gene3D" id="3.30.420.40">
    <property type="match status" value="2"/>
</dbReference>
<dbReference type="GO" id="GO:0046872">
    <property type="term" value="F:metal ion binding"/>
    <property type="evidence" value="ECO:0007669"/>
    <property type="project" value="UniProtKB-KW"/>
</dbReference>
<evidence type="ECO:0000256" key="11">
    <source>
        <dbReference type="ARBA" id="ARBA00022840"/>
    </source>
</evidence>
<dbReference type="EC" id="2.7.1.33" evidence="6 16"/>
<proteinExistence type="inferred from homology"/>
<feature type="binding site" evidence="16">
    <location>
        <position position="192"/>
    </location>
    <ligand>
        <name>substrate</name>
    </ligand>
</feature>
<evidence type="ECO:0000256" key="16">
    <source>
        <dbReference type="HAMAP-Rule" id="MF_01274"/>
    </source>
</evidence>
<keyword evidence="11 16" id="KW-0067">ATP-binding</keyword>
<evidence type="ECO:0000313" key="17">
    <source>
        <dbReference type="EMBL" id="CAA9575267.1"/>
    </source>
</evidence>
<comment type="subunit">
    <text evidence="5 16">Homodimer.</text>
</comment>
<dbReference type="InterPro" id="IPR004619">
    <property type="entry name" value="Type_III_PanK"/>
</dbReference>
<comment type="cofactor">
    <cofactor evidence="2">
        <name>K(+)</name>
        <dbReference type="ChEBI" id="CHEBI:29103"/>
    </cofactor>
</comment>
<keyword evidence="10 16" id="KW-0418">Kinase</keyword>
<dbReference type="PANTHER" id="PTHR34265:SF1">
    <property type="entry name" value="TYPE III PANTOTHENATE KINASE"/>
    <property type="match status" value="1"/>
</dbReference>
<dbReference type="InterPro" id="IPR043129">
    <property type="entry name" value="ATPase_NBD"/>
</dbReference>
<comment type="pathway">
    <text evidence="4 16">Cofactor biosynthesis; coenzyme A biosynthesis; CoA from (R)-pantothenate: step 1/5.</text>
</comment>
<comment type="catalytic activity">
    <reaction evidence="1 16">
        <text>(R)-pantothenate + ATP = (R)-4'-phosphopantothenate + ADP + H(+)</text>
        <dbReference type="Rhea" id="RHEA:16373"/>
        <dbReference type="ChEBI" id="CHEBI:10986"/>
        <dbReference type="ChEBI" id="CHEBI:15378"/>
        <dbReference type="ChEBI" id="CHEBI:29032"/>
        <dbReference type="ChEBI" id="CHEBI:30616"/>
        <dbReference type="ChEBI" id="CHEBI:456216"/>
        <dbReference type="EC" id="2.7.1.33"/>
    </reaction>
</comment>
<dbReference type="GO" id="GO:0004594">
    <property type="term" value="F:pantothenate kinase activity"/>
    <property type="evidence" value="ECO:0007669"/>
    <property type="project" value="UniProtKB-UniRule"/>
</dbReference>
<protein>
    <recommendedName>
        <fullName evidence="15 16">Type III pantothenate kinase</fullName>
        <ecNumber evidence="6 16">2.7.1.33</ecNumber>
    </recommendedName>
    <alternativeName>
        <fullName evidence="16">PanK-III</fullName>
    </alternativeName>
    <alternativeName>
        <fullName evidence="16">Pantothenic acid kinase</fullName>
    </alternativeName>
</protein>
<evidence type="ECO:0000256" key="8">
    <source>
        <dbReference type="ARBA" id="ARBA00022679"/>
    </source>
</evidence>
<comment type="function">
    <text evidence="16">Catalyzes the phosphorylation of pantothenate (Pan), the first step in CoA biosynthesis.</text>
</comment>
<feature type="binding site" evidence="16">
    <location>
        <begin position="6"/>
        <end position="13"/>
    </location>
    <ligand>
        <name>ATP</name>
        <dbReference type="ChEBI" id="CHEBI:30616"/>
    </ligand>
</feature>
<sequence>MLLAFDVGNTNTLIGLCRISGPAIDHSSILATWRVSSSATRLPDEWYALLDPLLRTCGATVDQISAVVIGSVVPDVRRWLADMCRSRLQLDPIVVSAALDTGIRVATERPLATGADRIANAVAALAIAGAPSIVVDFGTATNIEVIDRDGDLIGGAIAPGAALVLDALTSRAAQLSAVPMRFPPTRGIGRDTTAAVQSGSVAGYLDLIEGTVRRIREELGVDAPVLTTGGLAGVFVAASDVLRAHEPLLTLLGLRAIALRQDGVVEDRRRPARETVSANGDFAVSDVLLIQ</sequence>
<keyword evidence="9 16" id="KW-0547">Nucleotide-binding</keyword>
<evidence type="ECO:0000256" key="9">
    <source>
        <dbReference type="ARBA" id="ARBA00022741"/>
    </source>
</evidence>
<organism evidence="17">
    <name type="scientific">uncultured Thermomicrobiales bacterium</name>
    <dbReference type="NCBI Taxonomy" id="1645740"/>
    <lineage>
        <taxon>Bacteria</taxon>
        <taxon>Pseudomonadati</taxon>
        <taxon>Thermomicrobiota</taxon>
        <taxon>Thermomicrobia</taxon>
        <taxon>Thermomicrobiales</taxon>
        <taxon>environmental samples</taxon>
    </lineage>
</organism>
<evidence type="ECO:0000256" key="14">
    <source>
        <dbReference type="ARBA" id="ARBA00038036"/>
    </source>
</evidence>
<keyword evidence="8 16" id="KW-0808">Transferase</keyword>
<evidence type="ECO:0000256" key="1">
    <source>
        <dbReference type="ARBA" id="ARBA00001206"/>
    </source>
</evidence>
<keyword evidence="12 16" id="KW-0630">Potassium</keyword>
<evidence type="ECO:0000256" key="12">
    <source>
        <dbReference type="ARBA" id="ARBA00022958"/>
    </source>
</evidence>
<dbReference type="GO" id="GO:0005737">
    <property type="term" value="C:cytoplasm"/>
    <property type="evidence" value="ECO:0007669"/>
    <property type="project" value="UniProtKB-SubCell"/>
</dbReference>
<comment type="similarity">
    <text evidence="14 16">Belongs to the type III pantothenate kinase family.</text>
</comment>
<keyword evidence="13 16" id="KW-0173">Coenzyme A biosynthesis</keyword>
<evidence type="ECO:0000256" key="4">
    <source>
        <dbReference type="ARBA" id="ARBA00005225"/>
    </source>
</evidence>
<evidence type="ECO:0000256" key="5">
    <source>
        <dbReference type="ARBA" id="ARBA00011738"/>
    </source>
</evidence>
<accession>A0A6J4VD12</accession>
<dbReference type="AlphaFoldDB" id="A0A6J4VD12"/>
<evidence type="ECO:0000256" key="15">
    <source>
        <dbReference type="ARBA" id="ARBA00040883"/>
    </source>
</evidence>
<evidence type="ECO:0000256" key="2">
    <source>
        <dbReference type="ARBA" id="ARBA00001958"/>
    </source>
</evidence>
<evidence type="ECO:0000256" key="10">
    <source>
        <dbReference type="ARBA" id="ARBA00022777"/>
    </source>
</evidence>
<feature type="binding site" evidence="16">
    <location>
        <position position="136"/>
    </location>
    <ligand>
        <name>K(+)</name>
        <dbReference type="ChEBI" id="CHEBI:29103"/>
    </ligand>
</feature>
<dbReference type="SUPFAM" id="SSF53067">
    <property type="entry name" value="Actin-like ATPase domain"/>
    <property type="match status" value="2"/>
</dbReference>
<comment type="cofactor">
    <cofactor evidence="16">
        <name>NH4(+)</name>
        <dbReference type="ChEBI" id="CHEBI:28938"/>
    </cofactor>
    <cofactor evidence="16">
        <name>K(+)</name>
        <dbReference type="ChEBI" id="CHEBI:29103"/>
    </cofactor>
    <text evidence="16">A monovalent cation. Ammonium or potassium.</text>
</comment>
<dbReference type="Pfam" id="PF03309">
    <property type="entry name" value="Pan_kinase"/>
    <property type="match status" value="1"/>
</dbReference>
<reference evidence="17" key="1">
    <citation type="submission" date="2020-02" db="EMBL/GenBank/DDBJ databases">
        <authorList>
            <person name="Meier V. D."/>
        </authorList>
    </citation>
    <scope>NUCLEOTIDE SEQUENCE</scope>
    <source>
        <strain evidence="17">AVDCRST_MAG33</strain>
    </source>
</reference>
<comment type="caution">
    <text evidence="16">Lacks conserved residue(s) required for the propagation of feature annotation.</text>
</comment>
<evidence type="ECO:0000256" key="3">
    <source>
        <dbReference type="ARBA" id="ARBA00004496"/>
    </source>
</evidence>
<dbReference type="NCBIfam" id="TIGR00671">
    <property type="entry name" value="baf"/>
    <property type="match status" value="1"/>
</dbReference>
<feature type="binding site" evidence="16">
    <location>
        <begin position="114"/>
        <end position="117"/>
    </location>
    <ligand>
        <name>substrate</name>
    </ligand>
</feature>
<evidence type="ECO:0000256" key="6">
    <source>
        <dbReference type="ARBA" id="ARBA00012102"/>
    </source>
</evidence>
<evidence type="ECO:0000256" key="13">
    <source>
        <dbReference type="ARBA" id="ARBA00022993"/>
    </source>
</evidence>
<dbReference type="EMBL" id="CADCWK010000373">
    <property type="protein sequence ID" value="CAA9575267.1"/>
    <property type="molecule type" value="Genomic_DNA"/>
</dbReference>